<dbReference type="EMBL" id="ASQA01000035">
    <property type="protein sequence ID" value="ETT81918.1"/>
    <property type="molecule type" value="Genomic_DNA"/>
</dbReference>
<sequence length="74" mass="8858">MPVKELIAKAQSEDLESYSLLIQLHHRTVEKFTFQCGVHVHDIPDVTQEVFIKLYRFLHQFNHERFTTCYIKLP</sequence>
<organism evidence="2 3">
    <name type="scientific">Viridibacillus arenosi FSL R5-213</name>
    <dbReference type="NCBI Taxonomy" id="1227360"/>
    <lineage>
        <taxon>Bacteria</taxon>
        <taxon>Bacillati</taxon>
        <taxon>Bacillota</taxon>
        <taxon>Bacilli</taxon>
        <taxon>Bacillales</taxon>
        <taxon>Caryophanaceae</taxon>
        <taxon>Viridibacillus</taxon>
    </lineage>
</organism>
<name>W4EMW4_9BACL</name>
<dbReference type="InterPro" id="IPR013325">
    <property type="entry name" value="RNA_pol_sigma_r2"/>
</dbReference>
<evidence type="ECO:0000313" key="3">
    <source>
        <dbReference type="Proteomes" id="UP000019062"/>
    </source>
</evidence>
<dbReference type="GO" id="GO:0006352">
    <property type="term" value="P:DNA-templated transcription initiation"/>
    <property type="evidence" value="ECO:0007669"/>
    <property type="project" value="InterPro"/>
</dbReference>
<gene>
    <name evidence="2" type="ORF">C176_17141</name>
</gene>
<dbReference type="SUPFAM" id="SSF88946">
    <property type="entry name" value="Sigma2 domain of RNA polymerase sigma factors"/>
    <property type="match status" value="1"/>
</dbReference>
<accession>W4EMW4</accession>
<feature type="domain" description="RNA polymerase sigma-70 region 2" evidence="1">
    <location>
        <begin position="21"/>
        <end position="65"/>
    </location>
</feature>
<evidence type="ECO:0000259" key="1">
    <source>
        <dbReference type="Pfam" id="PF04542"/>
    </source>
</evidence>
<protein>
    <submittedName>
        <fullName evidence="2">RNA polymerase sigma factor Y</fullName>
    </submittedName>
</protein>
<evidence type="ECO:0000313" key="2">
    <source>
        <dbReference type="EMBL" id="ETT81918.1"/>
    </source>
</evidence>
<dbReference type="GO" id="GO:0003700">
    <property type="term" value="F:DNA-binding transcription factor activity"/>
    <property type="evidence" value="ECO:0007669"/>
    <property type="project" value="InterPro"/>
</dbReference>
<dbReference type="Pfam" id="PF04542">
    <property type="entry name" value="Sigma70_r2"/>
    <property type="match status" value="1"/>
</dbReference>
<proteinExistence type="predicted"/>
<reference evidence="2 3" key="1">
    <citation type="journal article" date="2014" name="BMC Genomics">
        <title>Genomic comparison of sporeforming bacilli isolated from milk.</title>
        <authorList>
            <person name="Moreno Switt A.I."/>
            <person name="Andrus A.D."/>
            <person name="Ranieri M.L."/>
            <person name="Orsi R.H."/>
            <person name="Ivy R."/>
            <person name="den Bakker H.C."/>
            <person name="Martin N.H."/>
            <person name="Wiedmann M."/>
            <person name="Boor K.J."/>
        </authorList>
    </citation>
    <scope>NUCLEOTIDE SEQUENCE [LARGE SCALE GENOMIC DNA]</scope>
    <source>
        <strain evidence="2 3">FSL R5-213</strain>
    </source>
</reference>
<dbReference type="eggNOG" id="COG1595">
    <property type="taxonomic scope" value="Bacteria"/>
</dbReference>
<comment type="caution">
    <text evidence="2">The sequence shown here is derived from an EMBL/GenBank/DDBJ whole genome shotgun (WGS) entry which is preliminary data.</text>
</comment>
<keyword evidence="3" id="KW-1185">Reference proteome</keyword>
<dbReference type="RefSeq" id="WP_235175762.1">
    <property type="nucleotide sequence ID" value="NZ_ASQA01000035.1"/>
</dbReference>
<dbReference type="Proteomes" id="UP000019062">
    <property type="component" value="Unassembled WGS sequence"/>
</dbReference>
<dbReference type="InterPro" id="IPR007627">
    <property type="entry name" value="RNA_pol_sigma70_r2"/>
</dbReference>
<dbReference type="AlphaFoldDB" id="W4EMW4"/>
<dbReference type="Gene3D" id="1.10.1740.10">
    <property type="match status" value="1"/>
</dbReference>